<protein>
    <submittedName>
        <fullName evidence="2">Cobalt transporter</fullName>
    </submittedName>
</protein>
<keyword evidence="1" id="KW-1133">Transmembrane helix</keyword>
<feature type="transmembrane region" description="Helical" evidence="1">
    <location>
        <begin position="165"/>
        <end position="182"/>
    </location>
</feature>
<dbReference type="InterPro" id="IPR012666">
    <property type="entry name" value="CbtA_put"/>
</dbReference>
<gene>
    <name evidence="2" type="ORF">GTK09_04980</name>
</gene>
<feature type="transmembrane region" description="Helical" evidence="1">
    <location>
        <begin position="132"/>
        <end position="150"/>
    </location>
</feature>
<dbReference type="Pfam" id="PF09490">
    <property type="entry name" value="CbtA"/>
    <property type="match status" value="1"/>
</dbReference>
<dbReference type="AlphaFoldDB" id="A0A6N9T141"/>
<evidence type="ECO:0000313" key="3">
    <source>
        <dbReference type="Proteomes" id="UP000469011"/>
    </source>
</evidence>
<dbReference type="RefSeq" id="WP_163461556.1">
    <property type="nucleotide sequence ID" value="NZ_JAAAMG010000003.1"/>
</dbReference>
<feature type="transmembrane region" description="Helical" evidence="1">
    <location>
        <begin position="100"/>
        <end position="120"/>
    </location>
</feature>
<dbReference type="NCBIfam" id="TIGR02458">
    <property type="entry name" value="CbtA"/>
    <property type="match status" value="1"/>
</dbReference>
<evidence type="ECO:0000256" key="1">
    <source>
        <dbReference type="SAM" id="Phobius"/>
    </source>
</evidence>
<keyword evidence="1" id="KW-0472">Membrane</keyword>
<comment type="caution">
    <text evidence="2">The sequence shown here is derived from an EMBL/GenBank/DDBJ whole genome shotgun (WGS) entry which is preliminary data.</text>
</comment>
<dbReference type="Proteomes" id="UP000469011">
    <property type="component" value="Unassembled WGS sequence"/>
</dbReference>
<evidence type="ECO:0000313" key="2">
    <source>
        <dbReference type="EMBL" id="NDW03776.1"/>
    </source>
</evidence>
<keyword evidence="1" id="KW-0812">Transmembrane</keyword>
<sequence length="255" mass="26360">MLVRYLLAALAAGLFVGVLMTPIHYLKLVPLIEHAEVYEQGGHGIAPTHEHQASLVSSAYAHGLSNHQAGRVILVHGPAAAGGEEEGDASLFESRALGTLTANLVTGAGFALMLGAVALLTGHRITLRTGALWGLAGFAAISLAPALGLPPELPAMPVADLSTRQIWWIMTVVMTAAGLYCLVLRRQPVVRAGGALLLVVPHLFAAPHPADLSSPIPPTLAAEFAVASLATGALFWVLLGLSLGAAMDRYVGAEA</sequence>
<name>A0A6N9T141_9HYPH</name>
<proteinExistence type="predicted"/>
<accession>A0A6N9T141</accession>
<organism evidence="2 3">
    <name type="scientific">Jiella pacifica</name>
    <dbReference type="NCBI Taxonomy" id="2696469"/>
    <lineage>
        <taxon>Bacteria</taxon>
        <taxon>Pseudomonadati</taxon>
        <taxon>Pseudomonadota</taxon>
        <taxon>Alphaproteobacteria</taxon>
        <taxon>Hyphomicrobiales</taxon>
        <taxon>Aurantimonadaceae</taxon>
        <taxon>Jiella</taxon>
    </lineage>
</organism>
<feature type="transmembrane region" description="Helical" evidence="1">
    <location>
        <begin position="220"/>
        <end position="239"/>
    </location>
</feature>
<keyword evidence="3" id="KW-1185">Reference proteome</keyword>
<feature type="transmembrane region" description="Helical" evidence="1">
    <location>
        <begin position="189"/>
        <end position="208"/>
    </location>
</feature>
<reference evidence="2 3" key="1">
    <citation type="submission" date="2020-01" db="EMBL/GenBank/DDBJ databases">
        <title>Jiella pacifica sp. nov.</title>
        <authorList>
            <person name="Xue Z."/>
            <person name="Zhu S."/>
            <person name="Chen J."/>
            <person name="Yang J."/>
        </authorList>
    </citation>
    <scope>NUCLEOTIDE SEQUENCE [LARGE SCALE GENOMIC DNA]</scope>
    <source>
        <strain evidence="2 3">40Bstr34</strain>
    </source>
</reference>
<dbReference type="EMBL" id="JAAAMG010000003">
    <property type="protein sequence ID" value="NDW03776.1"/>
    <property type="molecule type" value="Genomic_DNA"/>
</dbReference>